<dbReference type="Proteomes" id="UP001223420">
    <property type="component" value="Unassembled WGS sequence"/>
</dbReference>
<sequence>MNKRVRAAVGEQAKRLELGTDWVEYCALETARKLATHPKDGSVPFGSNPFNELNSKPLLEEALDQKEVYLRQDQILCLSGVKRTLRGDNSIQP</sequence>
<gene>
    <name evidence="1" type="ORF">QO001_005051</name>
</gene>
<protein>
    <submittedName>
        <fullName evidence="1">1-aminocyclopropane-1-carboxylate deaminase/D-cysteine desulfhydrase-like pyridoxal-dependent ACC family enzyme</fullName>
    </submittedName>
</protein>
<comment type="caution">
    <text evidence="1">The sequence shown here is derived from an EMBL/GenBank/DDBJ whole genome shotgun (WGS) entry which is preliminary data.</text>
</comment>
<organism evidence="1 2">
    <name type="scientific">Methylobacterium brachiatum</name>
    <dbReference type="NCBI Taxonomy" id="269660"/>
    <lineage>
        <taxon>Bacteria</taxon>
        <taxon>Pseudomonadati</taxon>
        <taxon>Pseudomonadota</taxon>
        <taxon>Alphaproteobacteria</taxon>
        <taxon>Hyphomicrobiales</taxon>
        <taxon>Methylobacteriaceae</taxon>
        <taxon>Methylobacterium</taxon>
    </lineage>
</organism>
<dbReference type="EMBL" id="JAUSWL010000012">
    <property type="protein sequence ID" value="MDQ0546102.1"/>
    <property type="molecule type" value="Genomic_DNA"/>
</dbReference>
<reference evidence="1" key="1">
    <citation type="submission" date="2023-07" db="EMBL/GenBank/DDBJ databases">
        <title>Genomic Encyclopedia of Type Strains, Phase IV (KMG-IV): sequencing the most valuable type-strain genomes for metagenomic binning, comparative biology and taxonomic classification.</title>
        <authorList>
            <person name="Goeker M."/>
        </authorList>
    </citation>
    <scope>NUCLEOTIDE SEQUENCE</scope>
    <source>
        <strain evidence="1">DSM 19569</strain>
    </source>
</reference>
<dbReference type="RefSeq" id="WP_307355629.1">
    <property type="nucleotide sequence ID" value="NZ_JAUSWL010000012.1"/>
</dbReference>
<evidence type="ECO:0000313" key="2">
    <source>
        <dbReference type="Proteomes" id="UP001223420"/>
    </source>
</evidence>
<proteinExistence type="predicted"/>
<dbReference type="AlphaFoldDB" id="A0AAJ1WY41"/>
<name>A0AAJ1WY41_9HYPH</name>
<evidence type="ECO:0000313" key="1">
    <source>
        <dbReference type="EMBL" id="MDQ0546102.1"/>
    </source>
</evidence>
<accession>A0AAJ1WY41</accession>